<dbReference type="Proteomes" id="UP000234341">
    <property type="component" value="Unassembled WGS sequence"/>
</dbReference>
<dbReference type="InterPro" id="IPR021331">
    <property type="entry name" value="Hva1_TUDOR"/>
</dbReference>
<evidence type="ECO:0000313" key="4">
    <source>
        <dbReference type="Proteomes" id="UP000234341"/>
    </source>
</evidence>
<sequence length="69" mass="7195">MATLSKGDKVHWQTSQGPTAGTVTRKVTGTARAGGHVAKASPDDPQYEVKSAKSGKKAIYKAAALKKAR</sequence>
<dbReference type="OrthoDB" id="71751at2"/>
<organism evidence="3 4">
    <name type="scientific">Cupriavidus pauculus</name>
    <dbReference type="NCBI Taxonomy" id="82633"/>
    <lineage>
        <taxon>Bacteria</taxon>
        <taxon>Pseudomonadati</taxon>
        <taxon>Pseudomonadota</taxon>
        <taxon>Betaproteobacteria</taxon>
        <taxon>Burkholderiales</taxon>
        <taxon>Burkholderiaceae</taxon>
        <taxon>Cupriavidus</taxon>
    </lineage>
</organism>
<evidence type="ECO:0000256" key="1">
    <source>
        <dbReference type="SAM" id="MobiDB-lite"/>
    </source>
</evidence>
<evidence type="ECO:0000259" key="2">
    <source>
        <dbReference type="Pfam" id="PF11160"/>
    </source>
</evidence>
<dbReference type="RefSeq" id="WP_101685166.1">
    <property type="nucleotide sequence ID" value="NZ_PJRP01000022.1"/>
</dbReference>
<dbReference type="Pfam" id="PF11160">
    <property type="entry name" value="Hva1_TUDOR"/>
    <property type="match status" value="1"/>
</dbReference>
<gene>
    <name evidence="3" type="ORF">CYJ10_30130</name>
</gene>
<name>A0A2N5C3X4_9BURK</name>
<feature type="region of interest" description="Disordered" evidence="1">
    <location>
        <begin position="1"/>
        <end position="50"/>
    </location>
</feature>
<feature type="compositionally biased region" description="Polar residues" evidence="1">
    <location>
        <begin position="12"/>
        <end position="27"/>
    </location>
</feature>
<accession>A0A2N5C3X4</accession>
<protein>
    <submittedName>
        <fullName evidence="3">DUF2945 domain-containing protein</fullName>
    </submittedName>
</protein>
<reference evidence="3 4" key="1">
    <citation type="submission" date="2017-12" db="EMBL/GenBank/DDBJ databases">
        <title>Genome sequence of the active heterotrophic nitrifier-denitrifier, Cupriavidus pauculus UM1.</title>
        <authorList>
            <person name="Putonti C."/>
            <person name="Castignetti D."/>
        </authorList>
    </citation>
    <scope>NUCLEOTIDE SEQUENCE [LARGE SCALE GENOMIC DNA]</scope>
    <source>
        <strain evidence="3 4">UM1</strain>
    </source>
</reference>
<feature type="domain" description="Hypervirulence associated protein TUDOR" evidence="2">
    <location>
        <begin position="7"/>
        <end position="65"/>
    </location>
</feature>
<proteinExistence type="predicted"/>
<dbReference type="Gene3D" id="2.30.30.1060">
    <property type="match status" value="1"/>
</dbReference>
<comment type="caution">
    <text evidence="3">The sequence shown here is derived from an EMBL/GenBank/DDBJ whole genome shotgun (WGS) entry which is preliminary data.</text>
</comment>
<dbReference type="AlphaFoldDB" id="A0A2N5C3X4"/>
<evidence type="ECO:0000313" key="3">
    <source>
        <dbReference type="EMBL" id="PLP96912.1"/>
    </source>
</evidence>
<dbReference type="EMBL" id="PJRP01000022">
    <property type="protein sequence ID" value="PLP96912.1"/>
    <property type="molecule type" value="Genomic_DNA"/>
</dbReference>
<feature type="compositionally biased region" description="Basic and acidic residues" evidence="1">
    <location>
        <begin position="1"/>
        <end position="11"/>
    </location>
</feature>